<evidence type="ECO:0000313" key="5">
    <source>
        <dbReference type="Proteomes" id="UP001642483"/>
    </source>
</evidence>
<dbReference type="Proteomes" id="UP001642483">
    <property type="component" value="Unassembled WGS sequence"/>
</dbReference>
<keyword evidence="2" id="KW-0378">Hydrolase</keyword>
<name>A0ABP0FQS1_CLALP</name>
<sequence>MTTIIALRISLALEIVKIIHIEGRTSCVFDLSRKKFRSTLTSFFKYHRGLKWRKIFLNSDLPTMTGCCEYISSSKRGLTKEIEILVPWGIIAGKVLGDSTNPPVLCIHGWLDNCNTFDNLIPLLPKENFFVFIDLPGHGLSSHLPPGMFYSRDHYVFVVDQIANYFSWATFNLLGHSLEKVDKTICLDGVVYVNEYIDGLDKPDVQWLKGRIQYYNTLNKKKPKKTTYDKLRQRLLDRNFGLKSVEIADALLERGSKKMEDGNGHDGVMQRSVPKELRSFVSSSLEQSFRQSEVSDMLKVIS</sequence>
<dbReference type="SUPFAM" id="SSF53474">
    <property type="entry name" value="alpha/beta-Hydrolases"/>
    <property type="match status" value="1"/>
</dbReference>
<dbReference type="PANTHER" id="PTHR43798">
    <property type="entry name" value="MONOACYLGLYCEROL LIPASE"/>
    <property type="match status" value="1"/>
</dbReference>
<evidence type="ECO:0000313" key="4">
    <source>
        <dbReference type="EMBL" id="CAK8682007.1"/>
    </source>
</evidence>
<dbReference type="EMBL" id="CAWYQH010000090">
    <property type="protein sequence ID" value="CAK8682007.1"/>
    <property type="molecule type" value="Genomic_DNA"/>
</dbReference>
<dbReference type="InterPro" id="IPR000073">
    <property type="entry name" value="AB_hydrolase_1"/>
</dbReference>
<evidence type="ECO:0000259" key="3">
    <source>
        <dbReference type="Pfam" id="PF00561"/>
    </source>
</evidence>
<dbReference type="InterPro" id="IPR050266">
    <property type="entry name" value="AB_hydrolase_sf"/>
</dbReference>
<organism evidence="4 5">
    <name type="scientific">Clavelina lepadiformis</name>
    <name type="common">Light-bulb sea squirt</name>
    <name type="synonym">Ascidia lepadiformis</name>
    <dbReference type="NCBI Taxonomy" id="159417"/>
    <lineage>
        <taxon>Eukaryota</taxon>
        <taxon>Metazoa</taxon>
        <taxon>Chordata</taxon>
        <taxon>Tunicata</taxon>
        <taxon>Ascidiacea</taxon>
        <taxon>Aplousobranchia</taxon>
        <taxon>Clavelinidae</taxon>
        <taxon>Clavelina</taxon>
    </lineage>
</organism>
<dbReference type="PANTHER" id="PTHR43798:SF14">
    <property type="entry name" value="SERINE HYDROLASE-LIKE PROTEIN DDB_G0286239"/>
    <property type="match status" value="1"/>
</dbReference>
<feature type="domain" description="AB hydrolase-1" evidence="3">
    <location>
        <begin position="102"/>
        <end position="178"/>
    </location>
</feature>
<evidence type="ECO:0000256" key="1">
    <source>
        <dbReference type="ARBA" id="ARBA00008645"/>
    </source>
</evidence>
<dbReference type="InterPro" id="IPR029058">
    <property type="entry name" value="AB_hydrolase_fold"/>
</dbReference>
<gene>
    <name evidence="4" type="ORF">CVLEPA_LOCUS12230</name>
</gene>
<comment type="caution">
    <text evidence="4">The sequence shown here is derived from an EMBL/GenBank/DDBJ whole genome shotgun (WGS) entry which is preliminary data.</text>
</comment>
<keyword evidence="5" id="KW-1185">Reference proteome</keyword>
<evidence type="ECO:0000256" key="2">
    <source>
        <dbReference type="ARBA" id="ARBA00022801"/>
    </source>
</evidence>
<dbReference type="Pfam" id="PF00561">
    <property type="entry name" value="Abhydrolase_1"/>
    <property type="match status" value="1"/>
</dbReference>
<protein>
    <recommendedName>
        <fullName evidence="3">AB hydrolase-1 domain-containing protein</fullName>
    </recommendedName>
</protein>
<proteinExistence type="inferred from homology"/>
<reference evidence="4 5" key="1">
    <citation type="submission" date="2024-02" db="EMBL/GenBank/DDBJ databases">
        <authorList>
            <person name="Daric V."/>
            <person name="Darras S."/>
        </authorList>
    </citation>
    <scope>NUCLEOTIDE SEQUENCE [LARGE SCALE GENOMIC DNA]</scope>
</reference>
<comment type="similarity">
    <text evidence="1">Belongs to the AB hydrolase superfamily.</text>
</comment>
<accession>A0ABP0FQS1</accession>
<dbReference type="Gene3D" id="3.40.50.1820">
    <property type="entry name" value="alpha/beta hydrolase"/>
    <property type="match status" value="1"/>
</dbReference>